<name>E7QYT2_HALPU</name>
<dbReference type="RefSeq" id="WP_007982818.1">
    <property type="nucleotide sequence ID" value="NZ_AEMG01000028.1"/>
</dbReference>
<dbReference type="EMBL" id="AEMG01000028">
    <property type="protein sequence ID" value="EFW90348.1"/>
    <property type="molecule type" value="Genomic_DNA"/>
</dbReference>
<gene>
    <name evidence="1" type="ORF">ZOD2009_19863</name>
</gene>
<dbReference type="OrthoDB" id="195604at2157"/>
<dbReference type="STRING" id="797209.GCA_000376445_00643"/>
<reference evidence="1 2" key="1">
    <citation type="journal article" date="2014" name="ISME J.">
        <title>Trehalose/2-sulfotrehalose biosynthesis and glycine-betaine uptake are widely spread mechanisms for osmoadaptation in the Halobacteriales.</title>
        <authorList>
            <person name="Youssef N.H."/>
            <person name="Savage-Ashlock K.N."/>
            <person name="McCully A.L."/>
            <person name="Luedtke B."/>
            <person name="Shaw E.I."/>
            <person name="Hoff W.D."/>
            <person name="Elshahed M.S."/>
        </authorList>
    </citation>
    <scope>NUCLEOTIDE SEQUENCE [LARGE SCALE GENOMIC DNA]</scope>
    <source>
        <strain evidence="1 2">DX253</strain>
    </source>
</reference>
<sequence>MDVHGRTHARTFAAHLTGADELRVVRDTDDISMGTYERCVSWCKSEDVTEISDLTGRVVTNATFERLWVDRCQSLDRD</sequence>
<comment type="caution">
    <text evidence="1">The sequence shown here is derived from an EMBL/GenBank/DDBJ whole genome shotgun (WGS) entry which is preliminary data.</text>
</comment>
<proteinExistence type="predicted"/>
<dbReference type="eggNOG" id="arCOG00622">
    <property type="taxonomic scope" value="Archaea"/>
</dbReference>
<dbReference type="AlphaFoldDB" id="E7QYT2"/>
<evidence type="ECO:0000313" key="2">
    <source>
        <dbReference type="Proteomes" id="UP000003751"/>
    </source>
</evidence>
<organism evidence="1 2">
    <name type="scientific">Haladaptatus paucihalophilus DX253</name>
    <dbReference type="NCBI Taxonomy" id="797209"/>
    <lineage>
        <taxon>Archaea</taxon>
        <taxon>Methanobacteriati</taxon>
        <taxon>Methanobacteriota</taxon>
        <taxon>Stenosarchaea group</taxon>
        <taxon>Halobacteria</taxon>
        <taxon>Halobacteriales</taxon>
        <taxon>Haladaptataceae</taxon>
        <taxon>Haladaptatus</taxon>
    </lineage>
</organism>
<protein>
    <submittedName>
        <fullName evidence="1">Uncharacterized protein</fullName>
    </submittedName>
</protein>
<accession>E7QYT2</accession>
<evidence type="ECO:0000313" key="1">
    <source>
        <dbReference type="EMBL" id="EFW90348.1"/>
    </source>
</evidence>
<dbReference type="PATRIC" id="fig|797209.4.peg.3889"/>
<dbReference type="Proteomes" id="UP000003751">
    <property type="component" value="Unassembled WGS sequence"/>
</dbReference>